<dbReference type="EMBL" id="APND01000001">
    <property type="protein sequence ID" value="MES1928663.1"/>
    <property type="molecule type" value="Genomic_DNA"/>
</dbReference>
<keyword evidence="4" id="KW-1185">Reference proteome</keyword>
<keyword evidence="2" id="KW-0812">Transmembrane</keyword>
<proteinExistence type="predicted"/>
<keyword evidence="2" id="KW-0472">Membrane</keyword>
<reference evidence="3 4" key="1">
    <citation type="submission" date="2013-03" db="EMBL/GenBank/DDBJ databases">
        <title>Salinisphaera dokdonensis CL-ES53 Genome Sequencing.</title>
        <authorList>
            <person name="Li C."/>
            <person name="Lai Q."/>
            <person name="Shao Z."/>
        </authorList>
    </citation>
    <scope>NUCLEOTIDE SEQUENCE [LARGE SCALE GENOMIC DNA]</scope>
    <source>
        <strain evidence="3 4">CL-ES53</strain>
    </source>
</reference>
<evidence type="ECO:0000313" key="4">
    <source>
        <dbReference type="Proteomes" id="UP001460888"/>
    </source>
</evidence>
<accession>A0ABV2AYE6</accession>
<protein>
    <submittedName>
        <fullName evidence="3">Uncharacterized protein</fullName>
    </submittedName>
</protein>
<name>A0ABV2AYE6_9GAMM</name>
<evidence type="ECO:0000313" key="3">
    <source>
        <dbReference type="EMBL" id="MES1928663.1"/>
    </source>
</evidence>
<comment type="caution">
    <text evidence="3">The sequence shown here is derived from an EMBL/GenBank/DDBJ whole genome shotgun (WGS) entry which is preliminary data.</text>
</comment>
<keyword evidence="1" id="KW-0175">Coiled coil</keyword>
<evidence type="ECO:0000256" key="1">
    <source>
        <dbReference type="SAM" id="Coils"/>
    </source>
</evidence>
<organism evidence="3 4">
    <name type="scientific">Salinisphaera dokdonensis CL-ES53</name>
    <dbReference type="NCBI Taxonomy" id="1304272"/>
    <lineage>
        <taxon>Bacteria</taxon>
        <taxon>Pseudomonadati</taxon>
        <taxon>Pseudomonadota</taxon>
        <taxon>Gammaproteobacteria</taxon>
        <taxon>Salinisphaerales</taxon>
        <taxon>Salinisphaeraceae</taxon>
        <taxon>Salinisphaera</taxon>
    </lineage>
</organism>
<feature type="transmembrane region" description="Helical" evidence="2">
    <location>
        <begin position="12"/>
        <end position="33"/>
    </location>
</feature>
<feature type="coiled-coil region" evidence="1">
    <location>
        <begin position="39"/>
        <end position="66"/>
    </location>
</feature>
<gene>
    <name evidence="3" type="ORF">SADO_05370</name>
</gene>
<dbReference type="Proteomes" id="UP001460888">
    <property type="component" value="Unassembled WGS sequence"/>
</dbReference>
<evidence type="ECO:0000256" key="2">
    <source>
        <dbReference type="SAM" id="Phobius"/>
    </source>
</evidence>
<sequence length="134" mass="14850">MDIGTVRKQIMGLAVGISIAFTLALAVAVYLLWRAYRRLDELDAQMGQLAHDLENANEELASVLTEVSGSRIIVEVINPMTLARARSRWGAALVGVAPRLIRRRVYEIVAREMKEELAKQGVEAHLDIFHPTGS</sequence>
<keyword evidence="2" id="KW-1133">Transmembrane helix</keyword>